<protein>
    <recommendedName>
        <fullName evidence="8 9">Homoserine kinase</fullName>
        <shortName evidence="8">HK</shortName>
        <shortName evidence="8">HSK</shortName>
        <ecNumber evidence="8 9">2.7.1.39</ecNumber>
    </recommendedName>
</protein>
<evidence type="ECO:0000256" key="2">
    <source>
        <dbReference type="ARBA" id="ARBA00022679"/>
    </source>
</evidence>
<evidence type="ECO:0000313" key="12">
    <source>
        <dbReference type="Proteomes" id="UP001141619"/>
    </source>
</evidence>
<evidence type="ECO:0000256" key="9">
    <source>
        <dbReference type="NCBIfam" id="TIGR00938"/>
    </source>
</evidence>
<reference evidence="11" key="1">
    <citation type="submission" date="2022-08" db="EMBL/GenBank/DDBJ databases">
        <authorList>
            <person name="Vandamme P."/>
            <person name="Hettiarachchi A."/>
            <person name="Peeters C."/>
            <person name="Cnockaert M."/>
            <person name="Carlier A."/>
        </authorList>
    </citation>
    <scope>NUCLEOTIDE SEQUENCE</scope>
    <source>
        <strain evidence="11">LMG 31809</strain>
    </source>
</reference>
<keyword evidence="1 8" id="KW-0028">Amino-acid biosynthesis</keyword>
<evidence type="ECO:0000259" key="10">
    <source>
        <dbReference type="Pfam" id="PF01636"/>
    </source>
</evidence>
<dbReference type="InterPro" id="IPR050249">
    <property type="entry name" value="Pseudomonas-type_ThrB"/>
</dbReference>
<evidence type="ECO:0000313" key="11">
    <source>
        <dbReference type="EMBL" id="MDA5193363.1"/>
    </source>
</evidence>
<dbReference type="HAMAP" id="MF_00301">
    <property type="entry name" value="Homoser_kinase_2"/>
    <property type="match status" value="1"/>
</dbReference>
<evidence type="ECO:0000256" key="5">
    <source>
        <dbReference type="ARBA" id="ARBA00022777"/>
    </source>
</evidence>
<sequence>MAVYTEVSADDISAFVAEYGLGAVLTFKGIAEGVENSNYLLQTEGGSFILTLYEKRVKPEDLPYFITLMDHLAARGITCPRPVHDLEGVALKTLCDRPAAMVSFLNGISLKRPSFAHCGELGRALAELHQAAADFTGFRANALSLEGWQDLAAKAAPGADSVAPGLEQTIRDEIAWLEAAWPHDLPSGVIHADLFPDNVFFLGEKLSGIIDFYFACNDALAYDLAICINAWCFEPDGAFNATKARQMVAGYQAVRPMTAQEIAAFPILCRGAALRFLLTRLYDWRNQIDGALVRPHNPIPFLERLRFHQQSLSAATYGFDAE</sequence>
<dbReference type="InterPro" id="IPR002575">
    <property type="entry name" value="Aminoglycoside_PTrfase"/>
</dbReference>
<gene>
    <name evidence="8" type="primary">thrB</name>
    <name evidence="11" type="ORF">NYP16_05255</name>
</gene>
<dbReference type="Proteomes" id="UP001141619">
    <property type="component" value="Unassembled WGS sequence"/>
</dbReference>
<dbReference type="EMBL" id="JANWOI010000002">
    <property type="protein sequence ID" value="MDA5193363.1"/>
    <property type="molecule type" value="Genomic_DNA"/>
</dbReference>
<dbReference type="SUPFAM" id="SSF56112">
    <property type="entry name" value="Protein kinase-like (PK-like)"/>
    <property type="match status" value="1"/>
</dbReference>
<feature type="domain" description="Aminoglycoside phosphotransferase" evidence="10">
    <location>
        <begin position="27"/>
        <end position="256"/>
    </location>
</feature>
<dbReference type="GO" id="GO:0004413">
    <property type="term" value="F:homoserine kinase activity"/>
    <property type="evidence" value="ECO:0007669"/>
    <property type="project" value="UniProtKB-UniRule"/>
</dbReference>
<evidence type="ECO:0000256" key="4">
    <source>
        <dbReference type="ARBA" id="ARBA00022741"/>
    </source>
</evidence>
<evidence type="ECO:0000256" key="1">
    <source>
        <dbReference type="ARBA" id="ARBA00022605"/>
    </source>
</evidence>
<proteinExistence type="inferred from homology"/>
<dbReference type="PANTHER" id="PTHR21064:SF6">
    <property type="entry name" value="AMINOGLYCOSIDE PHOSPHOTRANSFERASE DOMAIN-CONTAINING PROTEIN"/>
    <property type="match status" value="1"/>
</dbReference>
<dbReference type="GO" id="GO:0005524">
    <property type="term" value="F:ATP binding"/>
    <property type="evidence" value="ECO:0007669"/>
    <property type="project" value="UniProtKB-KW"/>
</dbReference>
<evidence type="ECO:0000256" key="8">
    <source>
        <dbReference type="HAMAP-Rule" id="MF_00301"/>
    </source>
</evidence>
<dbReference type="InterPro" id="IPR005280">
    <property type="entry name" value="Homoserine_kinase_II"/>
</dbReference>
<dbReference type="Gene3D" id="3.90.1200.10">
    <property type="match status" value="1"/>
</dbReference>
<dbReference type="NCBIfam" id="NF003558">
    <property type="entry name" value="PRK05231.1"/>
    <property type="match status" value="1"/>
</dbReference>
<keyword evidence="5 8" id="KW-0418">Kinase</keyword>
<keyword evidence="6 8" id="KW-0067">ATP-binding</keyword>
<dbReference type="GO" id="GO:0009088">
    <property type="term" value="P:threonine biosynthetic process"/>
    <property type="evidence" value="ECO:0007669"/>
    <property type="project" value="UniProtKB-UniRule"/>
</dbReference>
<dbReference type="Gene3D" id="3.30.200.20">
    <property type="entry name" value="Phosphorylase Kinase, domain 1"/>
    <property type="match status" value="1"/>
</dbReference>
<comment type="caution">
    <text evidence="11">The sequence shown here is derived from an EMBL/GenBank/DDBJ whole genome shotgun (WGS) entry which is preliminary data.</text>
</comment>
<evidence type="ECO:0000256" key="7">
    <source>
        <dbReference type="ARBA" id="ARBA00038240"/>
    </source>
</evidence>
<keyword evidence="2 8" id="KW-0808">Transferase</keyword>
<comment type="pathway">
    <text evidence="8">Amino-acid biosynthesis; L-threonine biosynthesis; L-threonine from L-aspartate: step 4/5.</text>
</comment>
<dbReference type="NCBIfam" id="TIGR00938">
    <property type="entry name" value="thrB_alt"/>
    <property type="match status" value="1"/>
</dbReference>
<comment type="catalytic activity">
    <reaction evidence="8">
        <text>L-homoserine + ATP = O-phospho-L-homoserine + ADP + H(+)</text>
        <dbReference type="Rhea" id="RHEA:13985"/>
        <dbReference type="ChEBI" id="CHEBI:15378"/>
        <dbReference type="ChEBI" id="CHEBI:30616"/>
        <dbReference type="ChEBI" id="CHEBI:57476"/>
        <dbReference type="ChEBI" id="CHEBI:57590"/>
        <dbReference type="ChEBI" id="CHEBI:456216"/>
        <dbReference type="EC" id="2.7.1.39"/>
    </reaction>
</comment>
<reference evidence="11" key="2">
    <citation type="journal article" date="2023" name="Syst. Appl. Microbiol.">
        <title>Govania unica gen. nov., sp. nov., a rare biosphere bacterium that represents a novel family in the class Alphaproteobacteria.</title>
        <authorList>
            <person name="Vandamme P."/>
            <person name="Peeters C."/>
            <person name="Hettiarachchi A."/>
            <person name="Cnockaert M."/>
            <person name="Carlier A."/>
        </authorList>
    </citation>
    <scope>NUCLEOTIDE SEQUENCE</scope>
    <source>
        <strain evidence="11">LMG 31809</strain>
    </source>
</reference>
<accession>A0A9X3TX52</accession>
<comment type="similarity">
    <text evidence="7 8">Belongs to the pseudomonas-type ThrB family.</text>
</comment>
<keyword evidence="4 8" id="KW-0547">Nucleotide-binding</keyword>
<dbReference type="InterPro" id="IPR011009">
    <property type="entry name" value="Kinase-like_dom_sf"/>
</dbReference>
<evidence type="ECO:0000256" key="6">
    <source>
        <dbReference type="ARBA" id="ARBA00022840"/>
    </source>
</evidence>
<dbReference type="CDD" id="cd05153">
    <property type="entry name" value="HomoserineK_II"/>
    <property type="match status" value="1"/>
</dbReference>
<dbReference type="EC" id="2.7.1.39" evidence="8 9"/>
<dbReference type="PANTHER" id="PTHR21064">
    <property type="entry name" value="AMINOGLYCOSIDE PHOSPHOTRANSFERASE DOMAIN-CONTAINING PROTEIN-RELATED"/>
    <property type="match status" value="1"/>
</dbReference>
<name>A0A9X3TX52_9PROT</name>
<organism evidence="11 12">
    <name type="scientific">Govanella unica</name>
    <dbReference type="NCBI Taxonomy" id="2975056"/>
    <lineage>
        <taxon>Bacteria</taxon>
        <taxon>Pseudomonadati</taxon>
        <taxon>Pseudomonadota</taxon>
        <taxon>Alphaproteobacteria</taxon>
        <taxon>Emcibacterales</taxon>
        <taxon>Govanellaceae</taxon>
        <taxon>Govanella</taxon>
    </lineage>
</organism>
<evidence type="ECO:0000256" key="3">
    <source>
        <dbReference type="ARBA" id="ARBA00022697"/>
    </source>
</evidence>
<dbReference type="RefSeq" id="WP_274943065.1">
    <property type="nucleotide sequence ID" value="NZ_JANWOI010000002.1"/>
</dbReference>
<dbReference type="AlphaFoldDB" id="A0A9X3TX52"/>
<dbReference type="Pfam" id="PF01636">
    <property type="entry name" value="APH"/>
    <property type="match status" value="1"/>
</dbReference>
<keyword evidence="12" id="KW-1185">Reference proteome</keyword>
<keyword evidence="3 8" id="KW-0791">Threonine biosynthesis</keyword>